<dbReference type="Proteomes" id="UP001379533">
    <property type="component" value="Chromosome"/>
</dbReference>
<protein>
    <submittedName>
        <fullName evidence="2">Uncharacterized protein</fullName>
    </submittedName>
</protein>
<organism evidence="2 3">
    <name type="scientific">Pendulispora brunnea</name>
    <dbReference type="NCBI Taxonomy" id="2905690"/>
    <lineage>
        <taxon>Bacteria</taxon>
        <taxon>Pseudomonadati</taxon>
        <taxon>Myxococcota</taxon>
        <taxon>Myxococcia</taxon>
        <taxon>Myxococcales</taxon>
        <taxon>Sorangiineae</taxon>
        <taxon>Pendulisporaceae</taxon>
        <taxon>Pendulispora</taxon>
    </lineage>
</organism>
<evidence type="ECO:0000313" key="3">
    <source>
        <dbReference type="Proteomes" id="UP001379533"/>
    </source>
</evidence>
<gene>
    <name evidence="2" type="ORF">LZC95_37515</name>
</gene>
<reference evidence="2 3" key="1">
    <citation type="submission" date="2021-12" db="EMBL/GenBank/DDBJ databases">
        <title>Discovery of the Pendulisporaceae a myxobacterial family with distinct sporulation behavior and unique specialized metabolism.</title>
        <authorList>
            <person name="Garcia R."/>
            <person name="Popoff A."/>
            <person name="Bader C.D."/>
            <person name="Loehr J."/>
            <person name="Walesch S."/>
            <person name="Walt C."/>
            <person name="Boldt J."/>
            <person name="Bunk B."/>
            <person name="Haeckl F.J.F.P.J."/>
            <person name="Gunesch A.P."/>
            <person name="Birkelbach J."/>
            <person name="Nuebel U."/>
            <person name="Pietschmann T."/>
            <person name="Bach T."/>
            <person name="Mueller R."/>
        </authorList>
    </citation>
    <scope>NUCLEOTIDE SEQUENCE [LARGE SCALE GENOMIC DNA]</scope>
    <source>
        <strain evidence="2 3">MSr12523</strain>
    </source>
</reference>
<dbReference type="EMBL" id="CP089982">
    <property type="protein sequence ID" value="WXA92140.1"/>
    <property type="molecule type" value="Genomic_DNA"/>
</dbReference>
<evidence type="ECO:0000313" key="2">
    <source>
        <dbReference type="EMBL" id="WXA92140.1"/>
    </source>
</evidence>
<proteinExistence type="predicted"/>
<keyword evidence="3" id="KW-1185">Reference proteome</keyword>
<sequence length="104" mass="11637">MSSGKNPFEAYDIDPREGTRAITERFRELLEDATSDEERERLRAAWEALTLHPAQRVRAAFGAHPVTGALPLPAATSPRVQCPPMPQASVTPFREDPILFPRKK</sequence>
<feature type="region of interest" description="Disordered" evidence="1">
    <location>
        <begin position="84"/>
        <end position="104"/>
    </location>
</feature>
<evidence type="ECO:0000256" key="1">
    <source>
        <dbReference type="SAM" id="MobiDB-lite"/>
    </source>
</evidence>
<dbReference type="RefSeq" id="WP_394842757.1">
    <property type="nucleotide sequence ID" value="NZ_CP089982.1"/>
</dbReference>
<accession>A0ABZ2K3K2</accession>
<name>A0ABZ2K3K2_9BACT</name>